<proteinExistence type="predicted"/>
<organism evidence="1 2">
    <name type="scientific">Candidatus Thiothrix anitrata</name>
    <dbReference type="NCBI Taxonomy" id="2823902"/>
    <lineage>
        <taxon>Bacteria</taxon>
        <taxon>Pseudomonadati</taxon>
        <taxon>Pseudomonadota</taxon>
        <taxon>Gammaproteobacteria</taxon>
        <taxon>Thiotrichales</taxon>
        <taxon>Thiotrichaceae</taxon>
        <taxon>Thiothrix</taxon>
    </lineage>
</organism>
<evidence type="ECO:0000313" key="1">
    <source>
        <dbReference type="EMBL" id="QTR50169.1"/>
    </source>
</evidence>
<keyword evidence="2" id="KW-1185">Reference proteome</keyword>
<dbReference type="SUPFAM" id="SSF117074">
    <property type="entry name" value="Hypothetical protein PA1324"/>
    <property type="match status" value="1"/>
</dbReference>
<accession>A0ABX7X2N6</accession>
<evidence type="ECO:0000313" key="2">
    <source>
        <dbReference type="Proteomes" id="UP000672027"/>
    </source>
</evidence>
<dbReference type="Proteomes" id="UP000672027">
    <property type="component" value="Chromosome"/>
</dbReference>
<sequence>MKVDATTLPAGVLQTADPDALKDHQTATTVTAGAETGGLDFGYVGAAALGDKAWDDLNANGLQDAGEPVWQA</sequence>
<gene>
    <name evidence="1" type="ORF">J8380_00860</name>
</gene>
<dbReference type="RefSeq" id="WP_210227214.1">
    <property type="nucleotide sequence ID" value="NZ_CP072800.1"/>
</dbReference>
<dbReference type="EMBL" id="CP072800">
    <property type="protein sequence ID" value="QTR50169.1"/>
    <property type="molecule type" value="Genomic_DNA"/>
</dbReference>
<name>A0ABX7X2N6_9GAMM</name>
<protein>
    <submittedName>
        <fullName evidence="1">Uncharacterized protein</fullName>
    </submittedName>
</protein>
<reference evidence="1 2" key="1">
    <citation type="submission" date="2021-04" db="EMBL/GenBank/DDBJ databases">
        <title>Genomics, taxonomy and metabolism of representatives of sulfur bacteria of the genus Thiothrix: Thiothrix fructosivorans QT, Thiothrix unzii A1T and three new species, Thiothrix subterranea sp. nov., Thiothrix litoralis sp. nov. and 'Candidatus Thiothrix anitrata' sp. nov.</title>
        <authorList>
            <person name="Ravin N.V."/>
            <person name="Smolyakov D."/>
            <person name="Rudenko T.S."/>
            <person name="Mardanov A.V."/>
            <person name="Beletsky A.V."/>
            <person name="Markov N.D."/>
            <person name="Fomenkov A.I."/>
            <person name="Roberts R.J."/>
            <person name="Karnachuk O.V."/>
            <person name="Novikov A."/>
            <person name="Grabovich M.Y."/>
        </authorList>
    </citation>
    <scope>NUCLEOTIDE SEQUENCE [LARGE SCALE GENOMIC DNA]</scope>
    <source>
        <strain evidence="1 2">A52</strain>
    </source>
</reference>